<dbReference type="SUPFAM" id="SSF52096">
    <property type="entry name" value="ClpP/crotonase"/>
    <property type="match status" value="1"/>
</dbReference>
<feature type="domain" description="PDZ" evidence="8">
    <location>
        <begin position="84"/>
        <end position="152"/>
    </location>
</feature>
<feature type="compositionally biased region" description="Pro residues" evidence="6">
    <location>
        <begin position="408"/>
        <end position="419"/>
    </location>
</feature>
<gene>
    <name evidence="9" type="ORF">AL072_07265</name>
</gene>
<evidence type="ECO:0000256" key="6">
    <source>
        <dbReference type="SAM" id="MobiDB-lite"/>
    </source>
</evidence>
<dbReference type="SMART" id="SM00228">
    <property type="entry name" value="PDZ"/>
    <property type="match status" value="1"/>
</dbReference>
<dbReference type="Proteomes" id="UP000069935">
    <property type="component" value="Chromosome 1"/>
</dbReference>
<dbReference type="SUPFAM" id="SSF50156">
    <property type="entry name" value="PDZ domain-like"/>
    <property type="match status" value="1"/>
</dbReference>
<dbReference type="InterPro" id="IPR005151">
    <property type="entry name" value="Tail-specific_protease"/>
</dbReference>
<dbReference type="FunFam" id="2.30.42.10:FF:000063">
    <property type="entry name" value="Peptidase, S41 family"/>
    <property type="match status" value="1"/>
</dbReference>
<comment type="similarity">
    <text evidence="1 5">Belongs to the peptidase S41A family.</text>
</comment>
<dbReference type="PANTHER" id="PTHR32060:SF30">
    <property type="entry name" value="CARBOXY-TERMINAL PROCESSING PROTEASE CTPA"/>
    <property type="match status" value="1"/>
</dbReference>
<evidence type="ECO:0000259" key="8">
    <source>
        <dbReference type="PROSITE" id="PS50106"/>
    </source>
</evidence>
<dbReference type="RefSeq" id="WP_045580893.1">
    <property type="nucleotide sequence ID" value="NZ_CP012401.1"/>
</dbReference>
<dbReference type="AlphaFoldDB" id="A0AAC8VWV0"/>
<dbReference type="Gene3D" id="2.30.42.10">
    <property type="match status" value="1"/>
</dbReference>
<evidence type="ECO:0000256" key="7">
    <source>
        <dbReference type="SAM" id="SignalP"/>
    </source>
</evidence>
<feature type="chain" id="PRO_5042094918" evidence="7">
    <location>
        <begin position="26"/>
        <end position="479"/>
    </location>
</feature>
<name>A0AAC8VWV0_9PROT</name>
<dbReference type="CDD" id="cd06782">
    <property type="entry name" value="cpPDZ_CPP-like"/>
    <property type="match status" value="1"/>
</dbReference>
<reference evidence="10" key="1">
    <citation type="submission" date="2015-08" db="EMBL/GenBank/DDBJ databases">
        <title>Complete Genome Sequence of Azospirillum thiophilum BV-S.</title>
        <authorList>
            <person name="Fomenkov A."/>
            <person name="Vincze T."/>
            <person name="Grabovich M."/>
            <person name="Dubinina G."/>
            <person name="Orlova M."/>
            <person name="Belousova E."/>
            <person name="Roberts R.J."/>
        </authorList>
    </citation>
    <scope>NUCLEOTIDE SEQUENCE [LARGE SCALE GENOMIC DNA]</scope>
    <source>
        <strain evidence="10">BV-S</strain>
    </source>
</reference>
<dbReference type="PROSITE" id="PS50106">
    <property type="entry name" value="PDZ"/>
    <property type="match status" value="1"/>
</dbReference>
<dbReference type="Pfam" id="PF22694">
    <property type="entry name" value="CtpB_N-like"/>
    <property type="match status" value="1"/>
</dbReference>
<dbReference type="InterPro" id="IPR036034">
    <property type="entry name" value="PDZ_sf"/>
</dbReference>
<dbReference type="FunFam" id="3.90.226.10:FF:000029">
    <property type="entry name" value="Peptidase, S41 family"/>
    <property type="match status" value="1"/>
</dbReference>
<dbReference type="Gene3D" id="3.30.750.44">
    <property type="match status" value="1"/>
</dbReference>
<keyword evidence="4 5" id="KW-0720">Serine protease</keyword>
<feature type="compositionally biased region" description="Low complexity" evidence="6">
    <location>
        <begin position="423"/>
        <end position="452"/>
    </location>
</feature>
<dbReference type="InterPro" id="IPR055210">
    <property type="entry name" value="CtpA/B_N"/>
</dbReference>
<dbReference type="InterPro" id="IPR001478">
    <property type="entry name" value="PDZ"/>
</dbReference>
<evidence type="ECO:0000256" key="4">
    <source>
        <dbReference type="ARBA" id="ARBA00022825"/>
    </source>
</evidence>
<dbReference type="GO" id="GO:0007165">
    <property type="term" value="P:signal transduction"/>
    <property type="evidence" value="ECO:0007669"/>
    <property type="project" value="TreeGrafter"/>
</dbReference>
<dbReference type="Pfam" id="PF17820">
    <property type="entry name" value="PDZ_6"/>
    <property type="match status" value="1"/>
</dbReference>
<dbReference type="GO" id="GO:0006508">
    <property type="term" value="P:proteolysis"/>
    <property type="evidence" value="ECO:0007669"/>
    <property type="project" value="UniProtKB-KW"/>
</dbReference>
<dbReference type="InterPro" id="IPR041489">
    <property type="entry name" value="PDZ_6"/>
</dbReference>
<feature type="region of interest" description="Disordered" evidence="6">
    <location>
        <begin position="382"/>
        <end position="452"/>
    </location>
</feature>
<organism evidence="9 10">
    <name type="scientific">Azospirillum thiophilum</name>
    <dbReference type="NCBI Taxonomy" id="528244"/>
    <lineage>
        <taxon>Bacteria</taxon>
        <taxon>Pseudomonadati</taxon>
        <taxon>Pseudomonadota</taxon>
        <taxon>Alphaproteobacteria</taxon>
        <taxon>Rhodospirillales</taxon>
        <taxon>Azospirillaceae</taxon>
        <taxon>Azospirillum</taxon>
    </lineage>
</organism>
<protein>
    <submittedName>
        <fullName evidence="9">Peptidase S41</fullName>
    </submittedName>
</protein>
<dbReference type="InterPro" id="IPR029045">
    <property type="entry name" value="ClpP/crotonase-like_dom_sf"/>
</dbReference>
<evidence type="ECO:0000256" key="1">
    <source>
        <dbReference type="ARBA" id="ARBA00009179"/>
    </source>
</evidence>
<proteinExistence type="inferred from homology"/>
<dbReference type="GO" id="GO:0030288">
    <property type="term" value="C:outer membrane-bounded periplasmic space"/>
    <property type="evidence" value="ECO:0007669"/>
    <property type="project" value="TreeGrafter"/>
</dbReference>
<keyword evidence="10" id="KW-1185">Reference proteome</keyword>
<dbReference type="InterPro" id="IPR004447">
    <property type="entry name" value="Peptidase_S41A"/>
</dbReference>
<keyword evidence="7" id="KW-0732">Signal</keyword>
<keyword evidence="3 5" id="KW-0378">Hydrolase</keyword>
<feature type="compositionally biased region" description="Low complexity" evidence="6">
    <location>
        <begin position="393"/>
        <end position="407"/>
    </location>
</feature>
<dbReference type="SMART" id="SM00245">
    <property type="entry name" value="TSPc"/>
    <property type="match status" value="1"/>
</dbReference>
<dbReference type="CDD" id="cd07560">
    <property type="entry name" value="Peptidase_S41_CPP"/>
    <property type="match status" value="1"/>
</dbReference>
<feature type="signal peptide" evidence="7">
    <location>
        <begin position="1"/>
        <end position="25"/>
    </location>
</feature>
<dbReference type="GO" id="GO:0004175">
    <property type="term" value="F:endopeptidase activity"/>
    <property type="evidence" value="ECO:0007669"/>
    <property type="project" value="TreeGrafter"/>
</dbReference>
<evidence type="ECO:0000256" key="5">
    <source>
        <dbReference type="RuleBase" id="RU004404"/>
    </source>
</evidence>
<dbReference type="NCBIfam" id="TIGR00225">
    <property type="entry name" value="prc"/>
    <property type="match status" value="1"/>
</dbReference>
<dbReference type="Pfam" id="PF03572">
    <property type="entry name" value="Peptidase_S41"/>
    <property type="match status" value="1"/>
</dbReference>
<reference evidence="9 10" key="2">
    <citation type="journal article" date="2016" name="Genome Announc.">
        <title>Complete Genome Sequence of a Strain of Azospirillum thiophilum Isolated from a Sulfide Spring.</title>
        <authorList>
            <person name="Fomenkov A."/>
            <person name="Vincze T."/>
            <person name="Grabovich M."/>
            <person name="Anton B.P."/>
            <person name="Dubinina G."/>
            <person name="Orlova M."/>
            <person name="Belousova E."/>
            <person name="Roberts R.J."/>
        </authorList>
    </citation>
    <scope>NUCLEOTIDE SEQUENCE [LARGE SCALE GENOMIC DNA]</scope>
    <source>
        <strain evidence="9 10">BV-S</strain>
    </source>
</reference>
<dbReference type="KEGG" id="ati:AL072_07265"/>
<evidence type="ECO:0000256" key="3">
    <source>
        <dbReference type="ARBA" id="ARBA00022801"/>
    </source>
</evidence>
<evidence type="ECO:0000313" key="10">
    <source>
        <dbReference type="Proteomes" id="UP000069935"/>
    </source>
</evidence>
<accession>A0AAC8VWV0</accession>
<evidence type="ECO:0000313" key="9">
    <source>
        <dbReference type="EMBL" id="ALG70745.1"/>
    </source>
</evidence>
<sequence length="479" mass="50260">MRMIKRAAAAAALVFLGAGVATVTAQSSNSSDTYRQLNLFGDVFERVRAEYVEPVTDEQLIEAAINGMLTSLDPHSSYLNKKSFQDMQVQTRGEFGGLGIEVTMENGLVKVVSPIDDTPAFRAGLQPGDLIVQLNGEAVMGLSLNEAVEKMRGPIGSELKVTVRRGEAGEPFTVSLTRAVIKVQSVRFRTEGEIGYVRVTSFNEQTQSGLEKAIASIQQQLGDKLKGFVLDLRNNPGGLLDQAVSVSDTFLEKGEIVSTRGRRAEEGTRFNAKAGDLIKGLPLVVLINGGSASASEIVAGALQDHKRAIVMGTQSFGKGSVQTIIPLPGHGAMRLTTARYYTPSGRSIQQLGITPDIEVHVAKVEDLDRNIVRRREADLKGALVNPDAANQNRAPRPATTNPAAPGTPAAPNPAAPAPGPGAGAAPAPGAAPAAPAAPGATPAEGAAAEGAEPPFDFQLARALDLLRGVALFQQRAAAR</sequence>
<dbReference type="EMBL" id="CP012401">
    <property type="protein sequence ID" value="ALG70745.1"/>
    <property type="molecule type" value="Genomic_DNA"/>
</dbReference>
<dbReference type="GO" id="GO:0008236">
    <property type="term" value="F:serine-type peptidase activity"/>
    <property type="evidence" value="ECO:0007669"/>
    <property type="project" value="UniProtKB-KW"/>
</dbReference>
<dbReference type="Gene3D" id="3.90.226.10">
    <property type="entry name" value="2-enoyl-CoA Hydratase, Chain A, domain 1"/>
    <property type="match status" value="1"/>
</dbReference>
<dbReference type="PANTHER" id="PTHR32060">
    <property type="entry name" value="TAIL-SPECIFIC PROTEASE"/>
    <property type="match status" value="1"/>
</dbReference>
<evidence type="ECO:0000256" key="2">
    <source>
        <dbReference type="ARBA" id="ARBA00022670"/>
    </source>
</evidence>
<keyword evidence="2 5" id="KW-0645">Protease</keyword>